<accession>A0ABW5ATX6</accession>
<dbReference type="InterPro" id="IPR029063">
    <property type="entry name" value="SAM-dependent_MTases_sf"/>
</dbReference>
<keyword evidence="3" id="KW-0808">Transferase</keyword>
<dbReference type="GO" id="GO:0008168">
    <property type="term" value="F:methyltransferase activity"/>
    <property type="evidence" value="ECO:0007669"/>
    <property type="project" value="UniProtKB-KW"/>
</dbReference>
<dbReference type="InterPro" id="IPR041497">
    <property type="entry name" value="Thump-like"/>
</dbReference>
<keyword evidence="3" id="KW-0489">Methyltransferase</keyword>
<dbReference type="EMBL" id="JBHUHY010000002">
    <property type="protein sequence ID" value="MFD2185591.1"/>
    <property type="molecule type" value="Genomic_DNA"/>
</dbReference>
<dbReference type="RefSeq" id="WP_378318565.1">
    <property type="nucleotide sequence ID" value="NZ_JBHUHY010000002.1"/>
</dbReference>
<feature type="domain" description="THUMP-like" evidence="1">
    <location>
        <begin position="323"/>
        <end position="392"/>
    </location>
</feature>
<dbReference type="Gene3D" id="1.10.10.1110">
    <property type="entry name" value="Methyltransferase PG1098, N-terminal domain"/>
    <property type="match status" value="1"/>
</dbReference>
<dbReference type="GO" id="GO:0032259">
    <property type="term" value="P:methylation"/>
    <property type="evidence" value="ECO:0007669"/>
    <property type="project" value="UniProtKB-KW"/>
</dbReference>
<evidence type="ECO:0000259" key="1">
    <source>
        <dbReference type="Pfam" id="PF18096"/>
    </source>
</evidence>
<organism evidence="3 4">
    <name type="scientific">Aquimarina celericrescens</name>
    <dbReference type="NCBI Taxonomy" id="1964542"/>
    <lineage>
        <taxon>Bacteria</taxon>
        <taxon>Pseudomonadati</taxon>
        <taxon>Bacteroidota</taxon>
        <taxon>Flavobacteriia</taxon>
        <taxon>Flavobacteriales</taxon>
        <taxon>Flavobacteriaceae</taxon>
        <taxon>Aquimarina</taxon>
    </lineage>
</organism>
<dbReference type="Gene3D" id="3.40.50.150">
    <property type="entry name" value="Vaccinia Virus protein VP39"/>
    <property type="match status" value="1"/>
</dbReference>
<dbReference type="InterPro" id="IPR054168">
    <property type="entry name" value="PG_1098_Fer"/>
</dbReference>
<protein>
    <submittedName>
        <fullName evidence="3">Class I SAM-dependent methyltransferase</fullName>
    </submittedName>
</protein>
<keyword evidence="4" id="KW-1185">Reference proteome</keyword>
<evidence type="ECO:0000313" key="4">
    <source>
        <dbReference type="Proteomes" id="UP001597344"/>
    </source>
</evidence>
<dbReference type="SUPFAM" id="SSF53335">
    <property type="entry name" value="S-adenosyl-L-methionine-dependent methyltransferases"/>
    <property type="match status" value="1"/>
</dbReference>
<proteinExistence type="predicted"/>
<dbReference type="Pfam" id="PF18096">
    <property type="entry name" value="Thump_like"/>
    <property type="match status" value="1"/>
</dbReference>
<name>A0ABW5ATX6_9FLAO</name>
<reference evidence="4" key="1">
    <citation type="journal article" date="2019" name="Int. J. Syst. Evol. Microbiol.">
        <title>The Global Catalogue of Microorganisms (GCM) 10K type strain sequencing project: providing services to taxonomists for standard genome sequencing and annotation.</title>
        <authorList>
            <consortium name="The Broad Institute Genomics Platform"/>
            <consortium name="The Broad Institute Genome Sequencing Center for Infectious Disease"/>
            <person name="Wu L."/>
            <person name="Ma J."/>
        </authorList>
    </citation>
    <scope>NUCLEOTIDE SEQUENCE [LARGE SCALE GENOMIC DNA]</scope>
    <source>
        <strain evidence="4">DT92</strain>
    </source>
</reference>
<comment type="caution">
    <text evidence="3">The sequence shown here is derived from an EMBL/GenBank/DDBJ whole genome shotgun (WGS) entry which is preliminary data.</text>
</comment>
<evidence type="ECO:0000259" key="2">
    <source>
        <dbReference type="Pfam" id="PF22013"/>
    </source>
</evidence>
<gene>
    <name evidence="3" type="ORF">ACFSJT_02205</name>
</gene>
<dbReference type="Proteomes" id="UP001597344">
    <property type="component" value="Unassembled WGS sequence"/>
</dbReference>
<sequence>MNSLLLHKEVQAFIFEKSTTAIDLSKLILKGSPFKNISIQELAQQIDGRLKAKQKLPSWYAKEKIYYPPVLNLEQTSSEATAAYKSELVSGNTLIDLTGGFGIDYYFFSKEMKQVIHCELNKELSNLAKHNFDILGARNIKCVVGNGLETLKNYDSVDWIYIDPSRRHDRKGKVFFLEDCQPNVPANLQTLFTKSKNILIKTSPLLDLQIGINTLNHVKEIHVVAVENEVKELLWVLERGFEGKTMINTVNLLKSNRQEFDFILKDESLQPLHMGAPKSFLYEPNSAILKSGSFLSIGNRFALEKLHLHSHLYTSEKKIEFPGRSFEIVSVYPYSKKIISKTGISKANITIRNFPESVSTLRKKLKIEDGGENYLFFTTDLNNKKIMIQCKKFNSS</sequence>
<dbReference type="Pfam" id="PF22013">
    <property type="entry name" value="PG_1098_Fer"/>
    <property type="match status" value="1"/>
</dbReference>
<evidence type="ECO:0000313" key="3">
    <source>
        <dbReference type="EMBL" id="MFD2185591.1"/>
    </source>
</evidence>
<feature type="domain" description="PG-1098 ferredoxin-like" evidence="2">
    <location>
        <begin position="280"/>
        <end position="322"/>
    </location>
</feature>